<dbReference type="GO" id="GO:0006446">
    <property type="term" value="P:regulation of translational initiation"/>
    <property type="evidence" value="ECO:0007669"/>
    <property type="project" value="TreeGrafter"/>
</dbReference>
<dbReference type="OrthoDB" id="9813771at2"/>
<comment type="similarity">
    <text evidence="1">Belongs to the IMPACT family.</text>
</comment>
<dbReference type="GO" id="GO:0005737">
    <property type="term" value="C:cytoplasm"/>
    <property type="evidence" value="ECO:0007669"/>
    <property type="project" value="TreeGrafter"/>
</dbReference>
<name>A0A4P6ZM75_9LACO</name>
<dbReference type="Pfam" id="PF01205">
    <property type="entry name" value="Impact_N"/>
    <property type="match status" value="1"/>
</dbReference>
<dbReference type="InterPro" id="IPR036956">
    <property type="entry name" value="Impact_N_sf"/>
</dbReference>
<sequence length="220" mass="25270">MKKLNYLTIKQFGTFELDIRKSRFIGHVQRIKNEAEAKQFINKIKDQNKKATHNCFGYVIGKDDHIQRKSDNGEPANTAGTPILDVIKMKHLHNVVVVITRYFGGIKLGAGGLIRAYSNITTDTINNTGIVQRILQTKIDVIVDYHEFNPLNYYLKQNHYNVINTEYTSKVTVTVAVNTPDIKTFKNKIISLLSNRVTFKVGKKMYFEVDYHQPTKNNFS</sequence>
<evidence type="ECO:0000313" key="4">
    <source>
        <dbReference type="EMBL" id="QBP18818.1"/>
    </source>
</evidence>
<dbReference type="InterPro" id="IPR015269">
    <property type="entry name" value="UPF0029_Impact_C"/>
</dbReference>
<dbReference type="Proteomes" id="UP000294321">
    <property type="component" value="Chromosome"/>
</dbReference>
<dbReference type="InterPro" id="IPR020569">
    <property type="entry name" value="UPF0029_Impact_CS"/>
</dbReference>
<organism evidence="4 5">
    <name type="scientific">Acetilactobacillus jinshanensis</name>
    <dbReference type="NCBI Taxonomy" id="1720083"/>
    <lineage>
        <taxon>Bacteria</taxon>
        <taxon>Bacillati</taxon>
        <taxon>Bacillota</taxon>
        <taxon>Bacilli</taxon>
        <taxon>Lactobacillales</taxon>
        <taxon>Lactobacillaceae</taxon>
        <taxon>Acetilactobacillus</taxon>
    </lineage>
</organism>
<dbReference type="RefSeq" id="WP_133442376.1">
    <property type="nucleotide sequence ID" value="NZ_CP034726.1"/>
</dbReference>
<dbReference type="Gene3D" id="3.30.230.30">
    <property type="entry name" value="Impact, N-terminal domain"/>
    <property type="match status" value="1"/>
</dbReference>
<reference evidence="5" key="1">
    <citation type="submission" date="2018-12" db="EMBL/GenBank/DDBJ databases">
        <title>A new species of lactobacillus.</title>
        <authorList>
            <person name="Jian Y."/>
            <person name="Xin L."/>
            <person name="Hong Z.J."/>
            <person name="Ming L.Z."/>
            <person name="Hong X.Z."/>
        </authorList>
    </citation>
    <scope>NUCLEOTIDE SEQUENCE [LARGE SCALE GENOMIC DNA]</scope>
    <source>
        <strain evidence="5">HSLZ-75</strain>
    </source>
</reference>
<dbReference type="InterPro" id="IPR015796">
    <property type="entry name" value="Impact_YigZ-like"/>
</dbReference>
<keyword evidence="5" id="KW-1185">Reference proteome</keyword>
<evidence type="ECO:0000313" key="5">
    <source>
        <dbReference type="Proteomes" id="UP000294321"/>
    </source>
</evidence>
<proteinExistence type="inferred from homology"/>
<gene>
    <name evidence="4" type="ORF">ELX58_06855</name>
</gene>
<dbReference type="EMBL" id="CP034726">
    <property type="protein sequence ID" value="QBP18818.1"/>
    <property type="molecule type" value="Genomic_DNA"/>
</dbReference>
<dbReference type="KEGG" id="lji:ELX58_06855"/>
<dbReference type="InterPro" id="IPR020568">
    <property type="entry name" value="Ribosomal_Su5_D2-typ_SF"/>
</dbReference>
<dbReference type="PROSITE" id="PS00910">
    <property type="entry name" value="UPF0029"/>
    <property type="match status" value="1"/>
</dbReference>
<feature type="domain" description="UPF0029" evidence="3">
    <location>
        <begin position="141"/>
        <end position="196"/>
    </location>
</feature>
<dbReference type="NCBIfam" id="TIGR00257">
    <property type="entry name" value="IMPACT_YIGZ"/>
    <property type="match status" value="1"/>
</dbReference>
<evidence type="ECO:0000259" key="3">
    <source>
        <dbReference type="Pfam" id="PF09186"/>
    </source>
</evidence>
<protein>
    <submittedName>
        <fullName evidence="4">YigZ family protein</fullName>
    </submittedName>
</protein>
<dbReference type="Gene3D" id="3.30.70.240">
    <property type="match status" value="1"/>
</dbReference>
<dbReference type="InterPro" id="IPR001498">
    <property type="entry name" value="Impact_N"/>
</dbReference>
<dbReference type="PANTHER" id="PTHR16301">
    <property type="entry name" value="IMPACT-RELATED"/>
    <property type="match status" value="1"/>
</dbReference>
<evidence type="ECO:0000259" key="2">
    <source>
        <dbReference type="Pfam" id="PF01205"/>
    </source>
</evidence>
<feature type="domain" description="Impact N-terminal" evidence="2">
    <location>
        <begin position="20"/>
        <end position="124"/>
    </location>
</feature>
<accession>A0A4P6ZM75</accession>
<dbReference type="AlphaFoldDB" id="A0A4P6ZM75"/>
<dbReference type="InterPro" id="IPR023582">
    <property type="entry name" value="Impact"/>
</dbReference>
<evidence type="ECO:0000256" key="1">
    <source>
        <dbReference type="ARBA" id="ARBA00007665"/>
    </source>
</evidence>
<dbReference type="Pfam" id="PF09186">
    <property type="entry name" value="DUF1949"/>
    <property type="match status" value="1"/>
</dbReference>
<dbReference type="InterPro" id="IPR035647">
    <property type="entry name" value="EFG_III/V"/>
</dbReference>
<dbReference type="SUPFAM" id="SSF54211">
    <property type="entry name" value="Ribosomal protein S5 domain 2-like"/>
    <property type="match status" value="1"/>
</dbReference>
<dbReference type="SUPFAM" id="SSF54980">
    <property type="entry name" value="EF-G C-terminal domain-like"/>
    <property type="match status" value="1"/>
</dbReference>
<dbReference type="PANTHER" id="PTHR16301:SF20">
    <property type="entry name" value="IMPACT FAMILY MEMBER YIGZ"/>
    <property type="match status" value="1"/>
</dbReference>